<evidence type="ECO:0000313" key="2">
    <source>
        <dbReference type="WBParaSite" id="ES5_v2.g17327.t1"/>
    </source>
</evidence>
<dbReference type="WBParaSite" id="ES5_v2.g17327.t1">
    <property type="protein sequence ID" value="ES5_v2.g17327.t1"/>
    <property type="gene ID" value="ES5_v2.g17327"/>
</dbReference>
<sequence>MNKFVCVALFSLIAITYAIDKADIKEAVEEVVAENKGAAAGGPTALPSADLIKTCTPDCKLPHCTEACKCANTHADAKAKCNPPANAPTTELCKIWYQHCPMFKPLSFDGAAGAAVGV</sequence>
<organism evidence="1 2">
    <name type="scientific">Panagrolaimus sp. ES5</name>
    <dbReference type="NCBI Taxonomy" id="591445"/>
    <lineage>
        <taxon>Eukaryota</taxon>
        <taxon>Metazoa</taxon>
        <taxon>Ecdysozoa</taxon>
        <taxon>Nematoda</taxon>
        <taxon>Chromadorea</taxon>
        <taxon>Rhabditida</taxon>
        <taxon>Tylenchina</taxon>
        <taxon>Panagrolaimomorpha</taxon>
        <taxon>Panagrolaimoidea</taxon>
        <taxon>Panagrolaimidae</taxon>
        <taxon>Panagrolaimus</taxon>
    </lineage>
</organism>
<protein>
    <submittedName>
        <fullName evidence="2">Uncharacterized protein</fullName>
    </submittedName>
</protein>
<name>A0AC34FJS8_9BILA</name>
<reference evidence="2" key="1">
    <citation type="submission" date="2022-11" db="UniProtKB">
        <authorList>
            <consortium name="WormBaseParasite"/>
        </authorList>
    </citation>
    <scope>IDENTIFICATION</scope>
</reference>
<proteinExistence type="predicted"/>
<dbReference type="Proteomes" id="UP000887579">
    <property type="component" value="Unplaced"/>
</dbReference>
<evidence type="ECO:0000313" key="1">
    <source>
        <dbReference type="Proteomes" id="UP000887579"/>
    </source>
</evidence>
<accession>A0AC34FJS8</accession>